<comment type="caution">
    <text evidence="4">The sequence shown here is derived from an EMBL/GenBank/DDBJ whole genome shotgun (WGS) entry which is preliminary data.</text>
</comment>
<evidence type="ECO:0000256" key="1">
    <source>
        <dbReference type="ARBA" id="ARBA00006484"/>
    </source>
</evidence>
<dbReference type="InterPro" id="IPR002347">
    <property type="entry name" value="SDR_fam"/>
</dbReference>
<gene>
    <name evidence="4" type="ORF">ABG79_02446</name>
</gene>
<dbReference type="Proteomes" id="UP000052015">
    <property type="component" value="Unassembled WGS sequence"/>
</dbReference>
<protein>
    <submittedName>
        <fullName evidence="4">Putative oxidoreductase</fullName>
        <ecNumber evidence="4">1.-.-.-</ecNumber>
    </submittedName>
</protein>
<dbReference type="InterPro" id="IPR020904">
    <property type="entry name" value="Sc_DH/Rdtase_CS"/>
</dbReference>
<dbReference type="PROSITE" id="PS00061">
    <property type="entry name" value="ADH_SHORT"/>
    <property type="match status" value="1"/>
</dbReference>
<evidence type="ECO:0000313" key="4">
    <source>
        <dbReference type="EMBL" id="KRQ85780.1"/>
    </source>
</evidence>
<organism evidence="4 5">
    <name type="scientific">Caloramator mitchellensis</name>
    <dbReference type="NCBI Taxonomy" id="908809"/>
    <lineage>
        <taxon>Bacteria</taxon>
        <taxon>Bacillati</taxon>
        <taxon>Bacillota</taxon>
        <taxon>Clostridia</taxon>
        <taxon>Eubacteriales</taxon>
        <taxon>Clostridiaceae</taxon>
        <taxon>Caloramator</taxon>
    </lineage>
</organism>
<reference evidence="4 5" key="1">
    <citation type="submission" date="2015-09" db="EMBL/GenBank/DDBJ databases">
        <title>Draft genome sequence of a Caloramator mitchellensis, a moderate thermophile from the Great Artesian Basin of Australia.</title>
        <authorList>
            <person name="Patel B.K."/>
        </authorList>
    </citation>
    <scope>NUCLEOTIDE SEQUENCE [LARGE SCALE GENOMIC DNA]</scope>
    <source>
        <strain evidence="4 5">VF08</strain>
    </source>
</reference>
<accession>A0A0R3JXF1</accession>
<dbReference type="SUPFAM" id="SSF51735">
    <property type="entry name" value="NAD(P)-binding Rossmann-fold domains"/>
    <property type="match status" value="1"/>
</dbReference>
<dbReference type="STRING" id="908809.ABG79_02446"/>
<dbReference type="Pfam" id="PF00106">
    <property type="entry name" value="adh_short"/>
    <property type="match status" value="1"/>
</dbReference>
<dbReference type="RefSeq" id="WP_057979708.1">
    <property type="nucleotide sequence ID" value="NZ_LKHP01000034.1"/>
</dbReference>
<dbReference type="GO" id="GO:0016020">
    <property type="term" value="C:membrane"/>
    <property type="evidence" value="ECO:0007669"/>
    <property type="project" value="TreeGrafter"/>
</dbReference>
<dbReference type="PANTHER" id="PTHR44196">
    <property type="entry name" value="DEHYDROGENASE/REDUCTASE SDR FAMILY MEMBER 7B"/>
    <property type="match status" value="1"/>
</dbReference>
<dbReference type="PRINTS" id="PR00081">
    <property type="entry name" value="GDHRDH"/>
</dbReference>
<dbReference type="PANTHER" id="PTHR44196:SF1">
    <property type="entry name" value="DEHYDROGENASE_REDUCTASE SDR FAMILY MEMBER 7B"/>
    <property type="match status" value="1"/>
</dbReference>
<evidence type="ECO:0000256" key="2">
    <source>
        <dbReference type="ARBA" id="ARBA00023002"/>
    </source>
</evidence>
<evidence type="ECO:0000313" key="5">
    <source>
        <dbReference type="Proteomes" id="UP000052015"/>
    </source>
</evidence>
<evidence type="ECO:0000256" key="3">
    <source>
        <dbReference type="RuleBase" id="RU000363"/>
    </source>
</evidence>
<dbReference type="AlphaFoldDB" id="A0A0R3JXF1"/>
<dbReference type="EC" id="1.-.-.-" evidence="4"/>
<keyword evidence="2 4" id="KW-0560">Oxidoreductase</keyword>
<dbReference type="CDD" id="cd05233">
    <property type="entry name" value="SDR_c"/>
    <property type="match status" value="1"/>
</dbReference>
<dbReference type="PRINTS" id="PR00080">
    <property type="entry name" value="SDRFAMILY"/>
</dbReference>
<comment type="similarity">
    <text evidence="1 3">Belongs to the short-chain dehydrogenases/reductases (SDR) family.</text>
</comment>
<dbReference type="OrthoDB" id="9808814at2"/>
<dbReference type="Gene3D" id="3.40.50.720">
    <property type="entry name" value="NAD(P)-binding Rossmann-like Domain"/>
    <property type="match status" value="1"/>
</dbReference>
<name>A0A0R3JXF1_CALMK</name>
<dbReference type="EMBL" id="LKHP01000034">
    <property type="protein sequence ID" value="KRQ85780.1"/>
    <property type="molecule type" value="Genomic_DNA"/>
</dbReference>
<keyword evidence="5" id="KW-1185">Reference proteome</keyword>
<dbReference type="InterPro" id="IPR036291">
    <property type="entry name" value="NAD(P)-bd_dom_sf"/>
</dbReference>
<proteinExistence type="inferred from homology"/>
<sequence>MVVVITGAGSGLGRELAKVYSKDNDLVLVGRRMDKLEETRDEIIDAKSVVCIECDITNPQSVDDLKEKIKNIHKDVDILINNAGVGIFGPLEEMKIDDINTLIDTNVKGTIFITRALLPIINKKIMNIISTAGLRGKVNESVYCASKFAVRGFSESLMKELEGRIKVVSVYMGGMDTPFWNNTDHVKDKSRFKKPHEVALTIREMDDDLTSEIHIS</sequence>
<dbReference type="GO" id="GO:0016491">
    <property type="term" value="F:oxidoreductase activity"/>
    <property type="evidence" value="ECO:0007669"/>
    <property type="project" value="UniProtKB-KW"/>
</dbReference>